<sequence>MEKKKSDEKIILTKEGYETLEKELKHLKTVKRKEVAEKINQALAFGDLSENAEYEEAKNEQAFIEGRILVLEEKLMKATIVEEQSGGNSEKIHLGVRVMLENLNNGKQIEYSIVDSVGANPSLQKISFESPLAQALIGKTKGDEIELKVPAGMVKYRVIDIKKKEVNSISS</sequence>
<dbReference type="InterPro" id="IPR001437">
    <property type="entry name" value="Tscrpt_elong_fac_GreA/B_C"/>
</dbReference>
<dbReference type="InterPro" id="IPR028624">
    <property type="entry name" value="Tscrpt_elong_fac_GreA/B"/>
</dbReference>
<evidence type="ECO:0000256" key="7">
    <source>
        <dbReference type="ARBA" id="ARBA00030776"/>
    </source>
</evidence>
<dbReference type="SUPFAM" id="SSF46557">
    <property type="entry name" value="GreA transcript cleavage protein, N-terminal domain"/>
    <property type="match status" value="1"/>
</dbReference>
<evidence type="ECO:0000256" key="1">
    <source>
        <dbReference type="ARBA" id="ARBA00008213"/>
    </source>
</evidence>
<dbReference type="GO" id="GO:0003746">
    <property type="term" value="F:translation elongation factor activity"/>
    <property type="evidence" value="ECO:0007669"/>
    <property type="project" value="UniProtKB-KW"/>
</dbReference>
<dbReference type="GO" id="GO:0070063">
    <property type="term" value="F:RNA polymerase binding"/>
    <property type="evidence" value="ECO:0007669"/>
    <property type="project" value="InterPro"/>
</dbReference>
<dbReference type="Proteomes" id="UP000485569">
    <property type="component" value="Unassembled WGS sequence"/>
</dbReference>
<evidence type="ECO:0000256" key="4">
    <source>
        <dbReference type="ARBA" id="ARBA00023125"/>
    </source>
</evidence>
<keyword evidence="12" id="KW-0251">Elongation factor</keyword>
<dbReference type="PROSITE" id="PS00830">
    <property type="entry name" value="GREAB_2"/>
    <property type="match status" value="1"/>
</dbReference>
<evidence type="ECO:0000256" key="6">
    <source>
        <dbReference type="ARBA" id="ARBA00024916"/>
    </source>
</evidence>
<feature type="domain" description="Transcription elongation factor GreA/GreB C-terminal" evidence="10">
    <location>
        <begin position="89"/>
        <end position="162"/>
    </location>
</feature>
<evidence type="ECO:0000256" key="9">
    <source>
        <dbReference type="RuleBase" id="RU000556"/>
    </source>
</evidence>
<dbReference type="FunFam" id="3.10.50.30:FF:000001">
    <property type="entry name" value="Transcription elongation factor GreA"/>
    <property type="match status" value="1"/>
</dbReference>
<dbReference type="NCBIfam" id="TIGR01462">
    <property type="entry name" value="greA"/>
    <property type="match status" value="1"/>
</dbReference>
<dbReference type="AlphaFoldDB" id="A0A1V5T2A8"/>
<keyword evidence="4 8" id="KW-0238">DNA-binding</keyword>
<keyword evidence="3 8" id="KW-0805">Transcription regulation</keyword>
<dbReference type="FunFam" id="1.10.287.180:FF:000001">
    <property type="entry name" value="Transcription elongation factor GreA"/>
    <property type="match status" value="1"/>
</dbReference>
<dbReference type="HAMAP" id="MF_00105">
    <property type="entry name" value="GreA_GreB"/>
    <property type="match status" value="1"/>
</dbReference>
<dbReference type="PANTHER" id="PTHR30437">
    <property type="entry name" value="TRANSCRIPTION ELONGATION FACTOR GREA"/>
    <property type="match status" value="1"/>
</dbReference>
<organism evidence="12">
    <name type="scientific">Candidatus Atribacter allofermentans</name>
    <dbReference type="NCBI Taxonomy" id="1852833"/>
    <lineage>
        <taxon>Bacteria</taxon>
        <taxon>Pseudomonadati</taxon>
        <taxon>Atribacterota</taxon>
        <taxon>Atribacteria</taxon>
        <taxon>Atribacterales</taxon>
        <taxon>Atribacteraceae</taxon>
        <taxon>Atribacter</taxon>
    </lineage>
</organism>
<dbReference type="InterPro" id="IPR006359">
    <property type="entry name" value="Tscrpt_elong_fac_GreA"/>
</dbReference>
<dbReference type="InterPro" id="IPR036953">
    <property type="entry name" value="GreA/GreB_C_sf"/>
</dbReference>
<dbReference type="GO" id="GO:0003677">
    <property type="term" value="F:DNA binding"/>
    <property type="evidence" value="ECO:0007669"/>
    <property type="project" value="UniProtKB-UniRule"/>
</dbReference>
<evidence type="ECO:0000259" key="10">
    <source>
        <dbReference type="Pfam" id="PF01272"/>
    </source>
</evidence>
<evidence type="ECO:0000313" key="12">
    <source>
        <dbReference type="EMBL" id="OQA60838.1"/>
    </source>
</evidence>
<comment type="similarity">
    <text evidence="1 8 9">Belongs to the GreA/GreB family.</text>
</comment>
<gene>
    <name evidence="8 12" type="primary">greA</name>
    <name evidence="12" type="ORF">BWY41_00490</name>
</gene>
<evidence type="ECO:0000256" key="2">
    <source>
        <dbReference type="ARBA" id="ARBA00013729"/>
    </source>
</evidence>
<dbReference type="SUPFAM" id="SSF54534">
    <property type="entry name" value="FKBP-like"/>
    <property type="match status" value="1"/>
</dbReference>
<reference evidence="12" key="1">
    <citation type="submission" date="2017-02" db="EMBL/GenBank/DDBJ databases">
        <title>Delving into the versatile metabolic prowess of the omnipresent phylum Bacteroidetes.</title>
        <authorList>
            <person name="Nobu M.K."/>
            <person name="Mei R."/>
            <person name="Narihiro T."/>
            <person name="Kuroda K."/>
            <person name="Liu W.-T."/>
        </authorList>
    </citation>
    <scope>NUCLEOTIDE SEQUENCE</scope>
    <source>
        <strain evidence="12">ADurb.Bin276</strain>
    </source>
</reference>
<dbReference type="PIRSF" id="PIRSF006092">
    <property type="entry name" value="GreA_GreB"/>
    <property type="match status" value="1"/>
</dbReference>
<dbReference type="InterPro" id="IPR022691">
    <property type="entry name" value="Tscrpt_elong_fac_GreA/B_N"/>
</dbReference>
<keyword evidence="5 8" id="KW-0804">Transcription</keyword>
<evidence type="ECO:0000256" key="8">
    <source>
        <dbReference type="HAMAP-Rule" id="MF_00105"/>
    </source>
</evidence>
<dbReference type="InterPro" id="IPR023459">
    <property type="entry name" value="Tscrpt_elong_fac_GreA/B_fam"/>
</dbReference>
<name>A0A1V5T2A8_9BACT</name>
<comment type="caution">
    <text evidence="12">The sequence shown here is derived from an EMBL/GenBank/DDBJ whole genome shotgun (WGS) entry which is preliminary data.</text>
</comment>
<evidence type="ECO:0000256" key="3">
    <source>
        <dbReference type="ARBA" id="ARBA00023015"/>
    </source>
</evidence>
<dbReference type="Gene3D" id="1.10.287.180">
    <property type="entry name" value="Transcription elongation factor, GreA/GreB, N-terminal domain"/>
    <property type="match status" value="1"/>
</dbReference>
<dbReference type="Pfam" id="PF03449">
    <property type="entry name" value="GreA_GreB_N"/>
    <property type="match status" value="1"/>
</dbReference>
<evidence type="ECO:0000256" key="5">
    <source>
        <dbReference type="ARBA" id="ARBA00023163"/>
    </source>
</evidence>
<dbReference type="EMBL" id="MWBQ01000030">
    <property type="protein sequence ID" value="OQA60838.1"/>
    <property type="molecule type" value="Genomic_DNA"/>
</dbReference>
<keyword evidence="12" id="KW-0648">Protein biosynthesis</keyword>
<dbReference type="GO" id="GO:0032784">
    <property type="term" value="P:regulation of DNA-templated transcription elongation"/>
    <property type="evidence" value="ECO:0007669"/>
    <property type="project" value="UniProtKB-UniRule"/>
</dbReference>
<accession>A0A1V5T2A8</accession>
<dbReference type="Gene3D" id="3.10.50.30">
    <property type="entry name" value="Transcription elongation factor, GreA/GreB, C-terminal domain"/>
    <property type="match status" value="1"/>
</dbReference>
<dbReference type="PROSITE" id="PS00829">
    <property type="entry name" value="GREAB_1"/>
    <property type="match status" value="1"/>
</dbReference>
<proteinExistence type="inferred from homology"/>
<dbReference type="InterPro" id="IPR036805">
    <property type="entry name" value="Tscrpt_elong_fac_GreA/B_N_sf"/>
</dbReference>
<dbReference type="InterPro" id="IPR018151">
    <property type="entry name" value="TF_GreA/GreB_CS"/>
</dbReference>
<dbReference type="NCBIfam" id="NF001263">
    <property type="entry name" value="PRK00226.1-4"/>
    <property type="match status" value="1"/>
</dbReference>
<evidence type="ECO:0000259" key="11">
    <source>
        <dbReference type="Pfam" id="PF03449"/>
    </source>
</evidence>
<dbReference type="PANTHER" id="PTHR30437:SF4">
    <property type="entry name" value="TRANSCRIPTION ELONGATION FACTOR GREA"/>
    <property type="match status" value="1"/>
</dbReference>
<feature type="coiled-coil region" evidence="8">
    <location>
        <begin position="17"/>
        <end position="74"/>
    </location>
</feature>
<dbReference type="Pfam" id="PF01272">
    <property type="entry name" value="GreA_GreB"/>
    <property type="match status" value="1"/>
</dbReference>
<dbReference type="GO" id="GO:0006354">
    <property type="term" value="P:DNA-templated transcription elongation"/>
    <property type="evidence" value="ECO:0007669"/>
    <property type="project" value="TreeGrafter"/>
</dbReference>
<comment type="function">
    <text evidence="6 8 9">Necessary for efficient RNA polymerase transcription elongation past template-encoded arresting sites. The arresting sites in DNA have the property of trapping a certain fraction of elongating RNA polymerases that pass through, resulting in locked ternary complexes. Cleavage of the nascent transcript by cleavage factors such as GreA or GreB allows the resumption of elongation from the new 3'terminus. GreA releases sequences of 2 to 3 nucleotides.</text>
</comment>
<feature type="domain" description="Transcription elongation factor GreA/GreB N-terminal" evidence="11">
    <location>
        <begin position="10"/>
        <end position="80"/>
    </location>
</feature>
<keyword evidence="8" id="KW-0175">Coiled coil</keyword>
<protein>
    <recommendedName>
        <fullName evidence="2 8">Transcription elongation factor GreA</fullName>
    </recommendedName>
    <alternativeName>
        <fullName evidence="7 8">Transcript cleavage factor GreA</fullName>
    </alternativeName>
</protein>